<organism evidence="1 2">
    <name type="scientific">Pistacia atlantica</name>
    <dbReference type="NCBI Taxonomy" id="434234"/>
    <lineage>
        <taxon>Eukaryota</taxon>
        <taxon>Viridiplantae</taxon>
        <taxon>Streptophyta</taxon>
        <taxon>Embryophyta</taxon>
        <taxon>Tracheophyta</taxon>
        <taxon>Spermatophyta</taxon>
        <taxon>Magnoliopsida</taxon>
        <taxon>eudicotyledons</taxon>
        <taxon>Gunneridae</taxon>
        <taxon>Pentapetalae</taxon>
        <taxon>rosids</taxon>
        <taxon>malvids</taxon>
        <taxon>Sapindales</taxon>
        <taxon>Anacardiaceae</taxon>
        <taxon>Pistacia</taxon>
    </lineage>
</organism>
<keyword evidence="2" id="KW-1185">Reference proteome</keyword>
<proteinExistence type="predicted"/>
<protein>
    <submittedName>
        <fullName evidence="1">Uncharacterized protein</fullName>
    </submittedName>
</protein>
<dbReference type="Proteomes" id="UP001164250">
    <property type="component" value="Chromosome 7"/>
</dbReference>
<reference evidence="2" key="1">
    <citation type="journal article" date="2023" name="G3 (Bethesda)">
        <title>Genome assembly and association tests identify interacting loci associated with vigor, precocity, and sex in interspecific pistachio rootstocks.</title>
        <authorList>
            <person name="Palmer W."/>
            <person name="Jacygrad E."/>
            <person name="Sagayaradj S."/>
            <person name="Cavanaugh K."/>
            <person name="Han R."/>
            <person name="Bertier L."/>
            <person name="Beede B."/>
            <person name="Kafkas S."/>
            <person name="Golino D."/>
            <person name="Preece J."/>
            <person name="Michelmore R."/>
        </authorList>
    </citation>
    <scope>NUCLEOTIDE SEQUENCE [LARGE SCALE GENOMIC DNA]</scope>
</reference>
<sequence>MISLTMIGKNVPHEKSANNLQLNIPIVDLQGIHEGPIKQAEVVNKVRNASKKWGFFQVVNHGIPVSVLNETRNGIRRFHELDTEVKKEFYTLHFSKRVFYMSGFDLYQAPAASWRDTFGCYLVPDSPNPEKLPDVLRDTVMEYKSRDEIGGTLLELLSEALGFSPTHLKEMSCEEGLLLLGGLQVLHDNQWVDAPPMDGAMVINIGDLLISNDKFISVSHRVLVKEVGPRISVVCFFRPQVARENSSVVYAPIKELLSDENPPIYRETDVKDYFRIYFSKGLDGTSPLLHFKL</sequence>
<evidence type="ECO:0000313" key="2">
    <source>
        <dbReference type="Proteomes" id="UP001164250"/>
    </source>
</evidence>
<name>A0ACC1B4Y2_9ROSI</name>
<accession>A0ACC1B4Y2</accession>
<evidence type="ECO:0000313" key="1">
    <source>
        <dbReference type="EMBL" id="KAJ0093989.1"/>
    </source>
</evidence>
<dbReference type="EMBL" id="CM047903">
    <property type="protein sequence ID" value="KAJ0093989.1"/>
    <property type="molecule type" value="Genomic_DNA"/>
</dbReference>
<gene>
    <name evidence="1" type="ORF">Patl1_25170</name>
</gene>
<comment type="caution">
    <text evidence="1">The sequence shown here is derived from an EMBL/GenBank/DDBJ whole genome shotgun (WGS) entry which is preliminary data.</text>
</comment>